<evidence type="ECO:0000313" key="1">
    <source>
        <dbReference type="EMBL" id="QDL39318.1"/>
    </source>
</evidence>
<dbReference type="RefSeq" id="WP_142820803.1">
    <property type="nucleotide sequence ID" value="NZ_CP035503.1"/>
</dbReference>
<reference evidence="1 2" key="1">
    <citation type="submission" date="2019-01" db="EMBL/GenBank/DDBJ databases">
        <title>Genomic insights into a novel species Rhodoferax sp.</title>
        <authorList>
            <person name="Jin L."/>
        </authorList>
    </citation>
    <scope>NUCLEOTIDE SEQUENCE [LARGE SCALE GENOMIC DNA]</scope>
    <source>
        <strain evidence="1 2">CHu59-6-5</strain>
    </source>
</reference>
<name>A0A515DFZ5_9BURK</name>
<evidence type="ECO:0000313" key="2">
    <source>
        <dbReference type="Proteomes" id="UP000316798"/>
    </source>
</evidence>
<gene>
    <name evidence="1" type="ORF">EUB48_19855</name>
</gene>
<organism evidence="1 2">
    <name type="scientific">Rhodoferax sediminis</name>
    <dbReference type="NCBI Taxonomy" id="2509614"/>
    <lineage>
        <taxon>Bacteria</taxon>
        <taxon>Pseudomonadati</taxon>
        <taxon>Pseudomonadota</taxon>
        <taxon>Betaproteobacteria</taxon>
        <taxon>Burkholderiales</taxon>
        <taxon>Comamonadaceae</taxon>
        <taxon>Rhodoferax</taxon>
    </lineage>
</organism>
<proteinExistence type="predicted"/>
<dbReference type="EMBL" id="CP035503">
    <property type="protein sequence ID" value="QDL39318.1"/>
    <property type="molecule type" value="Genomic_DNA"/>
</dbReference>
<dbReference type="Proteomes" id="UP000316798">
    <property type="component" value="Chromosome"/>
</dbReference>
<dbReference type="KEGG" id="rhf:EUB48_19855"/>
<dbReference type="AlphaFoldDB" id="A0A515DFZ5"/>
<accession>A0A515DFZ5</accession>
<dbReference type="OrthoDB" id="9134102at2"/>
<keyword evidence="2" id="KW-1185">Reference proteome</keyword>
<protein>
    <recommendedName>
        <fullName evidence="3">Competence protein CoiA</fullName>
    </recommendedName>
</protein>
<sequence>MSSLFGLNEFNHLVHVGEVDRGLACQCRCVVCEEPLVARQGNVRGHHFAHASNREPCDSSHESLLHRYAKQLIVQARGLVAPMTPAVAHFLGINDQQPVELLQSLSSVQEEVTIGTIRPDLLVVTPDGVEVAIEIAYSSFCDLIKVAAFQSLNLPALEIDLSRFTPDNFDPVAVKEAVIRSVTEKAWVWPTEPPPVTDTSPTPDMPPVPIVKKHLPEEIINFSGRWVSVKQFPSGDIAVRVVAYDPDLVSLVRSVAKAHGGRYNPQYKTWNVPRWSARMVRRHLSDHAQSLQISMGKTSP</sequence>
<evidence type="ECO:0008006" key="3">
    <source>
        <dbReference type="Google" id="ProtNLM"/>
    </source>
</evidence>